<evidence type="ECO:0000313" key="2">
    <source>
        <dbReference type="EMBL" id="CDN51384.1"/>
    </source>
</evidence>
<geneLocation type="plasmid" evidence="3">
    <name>II</name>
</geneLocation>
<dbReference type="EMBL" id="HG938354">
    <property type="protein sequence ID" value="CDN51384.1"/>
    <property type="molecule type" value="Genomic_DNA"/>
</dbReference>
<dbReference type="eggNOG" id="COG1846">
    <property type="taxonomic scope" value="Bacteria"/>
</dbReference>
<dbReference type="GO" id="GO:0003700">
    <property type="term" value="F:DNA-binding transcription factor activity"/>
    <property type="evidence" value="ECO:0007669"/>
    <property type="project" value="InterPro"/>
</dbReference>
<evidence type="ECO:0000313" key="3">
    <source>
        <dbReference type="Proteomes" id="UP000028181"/>
    </source>
</evidence>
<dbReference type="Pfam" id="PF01047">
    <property type="entry name" value="MarR"/>
    <property type="match status" value="1"/>
</dbReference>
<dbReference type="PANTHER" id="PTHR33164:SF105">
    <property type="entry name" value="TRANSCRIPTIONAL REPRESSOR PROTEIN-RELATED"/>
    <property type="match status" value="1"/>
</dbReference>
<dbReference type="HOGENOM" id="CLU_083287_35_0_5"/>
<dbReference type="RefSeq" id="WP_041364829.1">
    <property type="nucleotide sequence ID" value="NZ_HG938354.1"/>
</dbReference>
<dbReference type="SMART" id="SM00347">
    <property type="entry name" value="HTH_MARR"/>
    <property type="match status" value="1"/>
</dbReference>
<dbReference type="Proteomes" id="UP000028181">
    <property type="component" value="Plasmid pHAMBI540a"/>
</dbReference>
<feature type="domain" description="HTH marR-type" evidence="1">
    <location>
        <begin position="28"/>
        <end position="127"/>
    </location>
</feature>
<proteinExistence type="predicted"/>
<name>A0A068SZY8_NEOGA</name>
<reference evidence="3" key="1">
    <citation type="journal article" date="2014" name="BMC Genomics">
        <title>Genome sequencing of two Neorhizobium galegae strains reveals a noeT gene responsible for the unusual acetylation of the nodulation factors.</title>
        <authorList>
            <person name="Osterman J."/>
            <person name="Marsh J."/>
            <person name="Laine P.K."/>
            <person name="Zeng Z."/>
            <person name="Alatalo E."/>
            <person name="Sullivan J.T."/>
            <person name="Young J.P."/>
            <person name="Thomas-Oates J."/>
            <person name="Paulin L."/>
            <person name="Lindstrom K."/>
        </authorList>
    </citation>
    <scope>NUCLEOTIDE SEQUENCE [LARGE SCALE GENOMIC DNA]</scope>
    <source>
        <strain evidence="3">HAMBI 540</strain>
    </source>
</reference>
<dbReference type="Gene3D" id="1.10.10.10">
    <property type="entry name" value="Winged helix-like DNA-binding domain superfamily/Winged helix DNA-binding domain"/>
    <property type="match status" value="1"/>
</dbReference>
<dbReference type="InterPro" id="IPR039422">
    <property type="entry name" value="MarR/SlyA-like"/>
</dbReference>
<dbReference type="OrthoDB" id="2287011at2"/>
<dbReference type="AlphaFoldDB" id="A0A068SZY8"/>
<dbReference type="GO" id="GO:0006950">
    <property type="term" value="P:response to stress"/>
    <property type="evidence" value="ECO:0007669"/>
    <property type="project" value="TreeGrafter"/>
</dbReference>
<keyword evidence="3" id="KW-1185">Reference proteome</keyword>
<dbReference type="PANTHER" id="PTHR33164">
    <property type="entry name" value="TRANSCRIPTIONAL REGULATOR, MARR FAMILY"/>
    <property type="match status" value="1"/>
</dbReference>
<dbReference type="GeneID" id="24261245"/>
<dbReference type="InterPro" id="IPR036390">
    <property type="entry name" value="WH_DNA-bd_sf"/>
</dbReference>
<accession>A0A068SZY8</accession>
<dbReference type="PATRIC" id="fig|1028800.3.peg.5334"/>
<dbReference type="InterPro" id="IPR000835">
    <property type="entry name" value="HTH_MarR-typ"/>
</dbReference>
<dbReference type="InterPro" id="IPR036388">
    <property type="entry name" value="WH-like_DNA-bd_sf"/>
</dbReference>
<dbReference type="KEGG" id="ngg:RG540_PA07080"/>
<gene>
    <name evidence="2" type="ORF">RG540_PA07080</name>
</gene>
<sequence>MPTPTGPHLCYALAARQNARHLSRLYDSHLAPAGLSVSQFSILSLLQAYQSLKITSLAEMLSMERTTLVRALKPLQAAGWIVAGRADSGRAFDVTLSPSGDAKVAEAIPLWKSAQDAFEREVGQDRAVRIRDEILELNLGG</sequence>
<evidence type="ECO:0000259" key="1">
    <source>
        <dbReference type="SMART" id="SM00347"/>
    </source>
</evidence>
<keyword evidence="2" id="KW-0614">Plasmid</keyword>
<dbReference type="SUPFAM" id="SSF46785">
    <property type="entry name" value="Winged helix' DNA-binding domain"/>
    <property type="match status" value="1"/>
</dbReference>
<protein>
    <submittedName>
        <fullName evidence="2">Transcriptional regulator, MarR family</fullName>
    </submittedName>
</protein>
<organism evidence="2 3">
    <name type="scientific">Neorhizobium galegae bv. orientalis str. HAMBI 540</name>
    <dbReference type="NCBI Taxonomy" id="1028800"/>
    <lineage>
        <taxon>Bacteria</taxon>
        <taxon>Pseudomonadati</taxon>
        <taxon>Pseudomonadota</taxon>
        <taxon>Alphaproteobacteria</taxon>
        <taxon>Hyphomicrobiales</taxon>
        <taxon>Rhizobiaceae</taxon>
        <taxon>Rhizobium/Agrobacterium group</taxon>
        <taxon>Neorhizobium</taxon>
    </lineage>
</organism>